<dbReference type="EMBL" id="LT934115">
    <property type="protein sequence ID" value="VAH57047.1"/>
    <property type="molecule type" value="Genomic_DNA"/>
</dbReference>
<dbReference type="SUPFAM" id="SSF51430">
    <property type="entry name" value="NAD(P)-linked oxidoreductase"/>
    <property type="match status" value="1"/>
</dbReference>
<dbReference type="GO" id="GO:0016491">
    <property type="term" value="F:oxidoreductase activity"/>
    <property type="evidence" value="ECO:0007669"/>
    <property type="project" value="InterPro"/>
</dbReference>
<organism evidence="2 3">
    <name type="scientific">Triticum turgidum subsp. durum</name>
    <name type="common">Durum wheat</name>
    <name type="synonym">Triticum durum</name>
    <dbReference type="NCBI Taxonomy" id="4567"/>
    <lineage>
        <taxon>Eukaryota</taxon>
        <taxon>Viridiplantae</taxon>
        <taxon>Streptophyta</taxon>
        <taxon>Embryophyta</taxon>
        <taxon>Tracheophyta</taxon>
        <taxon>Spermatophyta</taxon>
        <taxon>Magnoliopsida</taxon>
        <taxon>Liliopsida</taxon>
        <taxon>Poales</taxon>
        <taxon>Poaceae</taxon>
        <taxon>BOP clade</taxon>
        <taxon>Pooideae</taxon>
        <taxon>Triticodae</taxon>
        <taxon>Triticeae</taxon>
        <taxon>Triticinae</taxon>
        <taxon>Triticum</taxon>
    </lineage>
</organism>
<keyword evidence="3" id="KW-1185">Reference proteome</keyword>
<proteinExistence type="predicted"/>
<gene>
    <name evidence="2" type="ORF">TRITD_3Av1G023220</name>
</gene>
<feature type="domain" description="NADP-dependent oxidoreductase" evidence="1">
    <location>
        <begin position="11"/>
        <end position="157"/>
    </location>
</feature>
<dbReference type="PRINTS" id="PR00069">
    <property type="entry name" value="ALDKETRDTASE"/>
</dbReference>
<dbReference type="Gramene" id="TRITD3Av1G023220.3">
    <property type="protein sequence ID" value="TRITD3Av1G023220.3"/>
    <property type="gene ID" value="TRITD3Av1G023220"/>
</dbReference>
<evidence type="ECO:0000313" key="3">
    <source>
        <dbReference type="Proteomes" id="UP000324705"/>
    </source>
</evidence>
<evidence type="ECO:0000313" key="2">
    <source>
        <dbReference type="EMBL" id="VAH57047.1"/>
    </source>
</evidence>
<dbReference type="Gene3D" id="3.20.20.100">
    <property type="entry name" value="NADP-dependent oxidoreductase domain"/>
    <property type="match status" value="1"/>
</dbReference>
<dbReference type="InterPro" id="IPR036812">
    <property type="entry name" value="NAD(P)_OxRdtase_dom_sf"/>
</dbReference>
<evidence type="ECO:0000259" key="1">
    <source>
        <dbReference type="Pfam" id="PF00248"/>
    </source>
</evidence>
<reference evidence="2 3" key="1">
    <citation type="submission" date="2017-09" db="EMBL/GenBank/DDBJ databases">
        <authorList>
            <consortium name="International Durum Wheat Genome Sequencing Consortium (IDWGSC)"/>
            <person name="Milanesi L."/>
        </authorList>
    </citation>
    <scope>NUCLEOTIDE SEQUENCE [LARGE SCALE GENOMIC DNA]</scope>
    <source>
        <strain evidence="3">cv. Svevo</strain>
    </source>
</reference>
<dbReference type="Pfam" id="PF00248">
    <property type="entry name" value="Aldo_ket_red"/>
    <property type="match status" value="1"/>
</dbReference>
<dbReference type="PANTHER" id="PTHR43147">
    <property type="entry name" value="PROTEIN TAS"/>
    <property type="match status" value="1"/>
</dbReference>
<sequence>MFDMLSFCGCSLRRLGVDYIDLYQIHWPDRYVPMFGETDYDPSRQYASIPMEEQLEALGKGVEAGKIRYIGLSNETPYGLMKFLQLSSDFQLRSKILTVQNSYNLLCRNFDAGLAECCHHERISLLAYSPMAMGILSGKYHSSDDSGPLDARMNLFKGRYSEGESRYNLQNPKLELAVKVR</sequence>
<dbReference type="Proteomes" id="UP000324705">
    <property type="component" value="Chromosome 3A"/>
</dbReference>
<dbReference type="AlphaFoldDB" id="A0A9R0RC14"/>
<protein>
    <recommendedName>
        <fullName evidence="1">NADP-dependent oxidoreductase domain-containing protein</fullName>
    </recommendedName>
</protein>
<name>A0A9R0RC14_TRITD</name>
<accession>A0A9R0RC14</accession>
<dbReference type="InterPro" id="IPR023210">
    <property type="entry name" value="NADP_OxRdtase_dom"/>
</dbReference>
<dbReference type="PANTHER" id="PTHR43147:SF2">
    <property type="entry name" value="NADP-DEPENDENT OXIDOREDUCTASE DOMAIN-CONTAINING PROTEIN"/>
    <property type="match status" value="1"/>
</dbReference>
<dbReference type="InterPro" id="IPR020471">
    <property type="entry name" value="AKR"/>
</dbReference>